<dbReference type="Proteomes" id="UP000267003">
    <property type="component" value="Unassembled WGS sequence"/>
</dbReference>
<sequence>MDASDLEGASRYFEHRAVQALMDGDTWTGLVTPLTGERGAVWGARTTCRDAEGTLRQSVYVLASHRGQGHLSRYVAATDLPFVTGPDCDLEAYFTKRGVPYSVSGRFTTTREYRAIERHYGSRRAVRSGVDYMSHIDEGLGVLRHFNASDAARRAWCLHPLVQADGDLAESFPRLHEFTDSPQVLALAMEYRNIANAYLSHREVASTDDIALGPLPDVADMLRADKVQNYKDFLLHHRESHPRRSALDRYFRLWLDRLSVSREVFATLFARLQVRPEKIPLDG</sequence>
<dbReference type="EMBL" id="RAWK01000107">
    <property type="protein sequence ID" value="RKH64298.1"/>
    <property type="molecule type" value="Genomic_DNA"/>
</dbReference>
<evidence type="ECO:0000313" key="1">
    <source>
        <dbReference type="EMBL" id="RKH64298.1"/>
    </source>
</evidence>
<evidence type="ECO:0000313" key="2">
    <source>
        <dbReference type="Proteomes" id="UP000267003"/>
    </source>
</evidence>
<name>A0A3A8Q7Y9_9BACT</name>
<keyword evidence="2" id="KW-1185">Reference proteome</keyword>
<accession>A0A3A8Q7Y9</accession>
<protein>
    <submittedName>
        <fullName evidence="1">Uncharacterized protein</fullName>
    </submittedName>
</protein>
<proteinExistence type="predicted"/>
<comment type="caution">
    <text evidence="1">The sequence shown here is derived from an EMBL/GenBank/DDBJ whole genome shotgun (WGS) entry which is preliminary data.</text>
</comment>
<organism evidence="1 2">
    <name type="scientific">Corallococcus aberystwythensis</name>
    <dbReference type="NCBI Taxonomy" id="2316722"/>
    <lineage>
        <taxon>Bacteria</taxon>
        <taxon>Pseudomonadati</taxon>
        <taxon>Myxococcota</taxon>
        <taxon>Myxococcia</taxon>
        <taxon>Myxococcales</taxon>
        <taxon>Cystobacterineae</taxon>
        <taxon>Myxococcaceae</taxon>
        <taxon>Corallococcus</taxon>
    </lineage>
</organism>
<gene>
    <name evidence="1" type="ORF">D7W81_18865</name>
</gene>
<reference evidence="2" key="1">
    <citation type="submission" date="2018-09" db="EMBL/GenBank/DDBJ databases">
        <authorList>
            <person name="Livingstone P.G."/>
            <person name="Whitworth D.E."/>
        </authorList>
    </citation>
    <scope>NUCLEOTIDE SEQUENCE [LARGE SCALE GENOMIC DNA]</scope>
    <source>
        <strain evidence="2">AB050A</strain>
    </source>
</reference>
<dbReference type="AlphaFoldDB" id="A0A3A8Q7Y9"/>